<proteinExistence type="predicted"/>
<dbReference type="InterPro" id="IPR007624">
    <property type="entry name" value="RNA_pol_sigma70_r3"/>
</dbReference>
<keyword evidence="3" id="KW-0238">DNA-binding</keyword>
<feature type="domain" description="RNA polymerase sigma-70 region 3" evidence="6">
    <location>
        <begin position="132"/>
        <end position="198"/>
    </location>
</feature>
<keyword evidence="2" id="KW-0731">Sigma factor</keyword>
<dbReference type="PANTHER" id="PTHR30385">
    <property type="entry name" value="SIGMA FACTOR F FLAGELLAR"/>
    <property type="match status" value="1"/>
</dbReference>
<evidence type="ECO:0000256" key="4">
    <source>
        <dbReference type="ARBA" id="ARBA00023163"/>
    </source>
</evidence>
<keyword evidence="1" id="KW-0805">Transcription regulation</keyword>
<evidence type="ECO:0000259" key="6">
    <source>
        <dbReference type="Pfam" id="PF04539"/>
    </source>
</evidence>
<organism evidence="9 10">
    <name type="scientific">Nocardia thailandica</name>
    <dbReference type="NCBI Taxonomy" id="257275"/>
    <lineage>
        <taxon>Bacteria</taxon>
        <taxon>Bacillati</taxon>
        <taxon>Actinomycetota</taxon>
        <taxon>Actinomycetes</taxon>
        <taxon>Mycobacteriales</taxon>
        <taxon>Nocardiaceae</taxon>
        <taxon>Nocardia</taxon>
    </lineage>
</organism>
<dbReference type="Gene3D" id="1.20.120.1810">
    <property type="match status" value="1"/>
</dbReference>
<evidence type="ECO:0000259" key="8">
    <source>
        <dbReference type="Pfam" id="PF04545"/>
    </source>
</evidence>
<dbReference type="InterPro" id="IPR007627">
    <property type="entry name" value="RNA_pol_sigma70_r2"/>
</dbReference>
<keyword evidence="10" id="KW-1185">Reference proteome</keyword>
<evidence type="ECO:0000313" key="10">
    <source>
        <dbReference type="Proteomes" id="UP001601444"/>
    </source>
</evidence>
<evidence type="ECO:0000256" key="1">
    <source>
        <dbReference type="ARBA" id="ARBA00023015"/>
    </source>
</evidence>
<dbReference type="RefSeq" id="WP_387702374.1">
    <property type="nucleotide sequence ID" value="NZ_JBIAMX010000017.1"/>
</dbReference>
<name>A0ABW6PU33_9NOCA</name>
<evidence type="ECO:0000313" key="9">
    <source>
        <dbReference type="EMBL" id="MFF0545932.1"/>
    </source>
</evidence>
<dbReference type="InterPro" id="IPR013324">
    <property type="entry name" value="RNA_pol_sigma_r3/r4-like"/>
</dbReference>
<dbReference type="Pfam" id="PF04542">
    <property type="entry name" value="Sigma70_r2"/>
    <property type="match status" value="1"/>
</dbReference>
<protein>
    <submittedName>
        <fullName evidence="9">SigB/SigF/SigG family RNA polymerase sigma factor</fullName>
    </submittedName>
</protein>
<feature type="domain" description="RNA polymerase sigma-70 region 4" evidence="8">
    <location>
        <begin position="218"/>
        <end position="265"/>
    </location>
</feature>
<comment type="caution">
    <text evidence="9">The sequence shown here is derived from an EMBL/GenBank/DDBJ whole genome shotgun (WGS) entry which is preliminary data.</text>
</comment>
<evidence type="ECO:0000256" key="2">
    <source>
        <dbReference type="ARBA" id="ARBA00023082"/>
    </source>
</evidence>
<dbReference type="Proteomes" id="UP001601444">
    <property type="component" value="Unassembled WGS sequence"/>
</dbReference>
<dbReference type="EMBL" id="JBIAMX010000017">
    <property type="protein sequence ID" value="MFF0545932.1"/>
    <property type="molecule type" value="Genomic_DNA"/>
</dbReference>
<feature type="region of interest" description="Disordered" evidence="5">
    <location>
        <begin position="1"/>
        <end position="20"/>
    </location>
</feature>
<dbReference type="InterPro" id="IPR014284">
    <property type="entry name" value="RNA_pol_sigma-70_dom"/>
</dbReference>
<evidence type="ECO:0000256" key="3">
    <source>
        <dbReference type="ARBA" id="ARBA00023125"/>
    </source>
</evidence>
<dbReference type="Pfam" id="PF04545">
    <property type="entry name" value="Sigma70_r4"/>
    <property type="match status" value="1"/>
</dbReference>
<reference evidence="9 10" key="1">
    <citation type="submission" date="2024-10" db="EMBL/GenBank/DDBJ databases">
        <title>The Natural Products Discovery Center: Release of the First 8490 Sequenced Strains for Exploring Actinobacteria Biosynthetic Diversity.</title>
        <authorList>
            <person name="Kalkreuter E."/>
            <person name="Kautsar S.A."/>
            <person name="Yang D."/>
            <person name="Bader C.D."/>
            <person name="Teijaro C.N."/>
            <person name="Fluegel L."/>
            <person name="Davis C.M."/>
            <person name="Simpson J.R."/>
            <person name="Lauterbach L."/>
            <person name="Steele A.D."/>
            <person name="Gui C."/>
            <person name="Meng S."/>
            <person name="Li G."/>
            <person name="Viehrig K."/>
            <person name="Ye F."/>
            <person name="Su P."/>
            <person name="Kiefer A.F."/>
            <person name="Nichols A."/>
            <person name="Cepeda A.J."/>
            <person name="Yan W."/>
            <person name="Fan B."/>
            <person name="Jiang Y."/>
            <person name="Adhikari A."/>
            <person name="Zheng C.-J."/>
            <person name="Schuster L."/>
            <person name="Cowan T.M."/>
            <person name="Smanski M.J."/>
            <person name="Chevrette M.G."/>
            <person name="De Carvalho L.P.S."/>
            <person name="Shen B."/>
        </authorList>
    </citation>
    <scope>NUCLEOTIDE SEQUENCE [LARGE SCALE GENOMIC DNA]</scope>
    <source>
        <strain evidence="9 10">NPDC004045</strain>
    </source>
</reference>
<dbReference type="NCBIfam" id="TIGR02980">
    <property type="entry name" value="SigBFG"/>
    <property type="match status" value="1"/>
</dbReference>
<dbReference type="Pfam" id="PF04539">
    <property type="entry name" value="Sigma70_r3"/>
    <property type="match status" value="1"/>
</dbReference>
<accession>A0ABW6PU33</accession>
<dbReference type="Gene3D" id="1.10.10.10">
    <property type="entry name" value="Winged helix-like DNA-binding domain superfamily/Winged helix DNA-binding domain"/>
    <property type="match status" value="2"/>
</dbReference>
<dbReference type="SUPFAM" id="SSF88659">
    <property type="entry name" value="Sigma3 and sigma4 domains of RNA polymerase sigma factors"/>
    <property type="match status" value="2"/>
</dbReference>
<sequence length="276" mass="30602">MIPLPQTSTDADAPPHSGGDSYDDIEPLFADLARLDPDSPAHHHLREDIIDRCLPLAEHIAMRFAGRGELFDDLLQTARLGVVVAVDRFDPGYGAPFLAFAVPTVMGEVRRHFRDNTWALRVPRREKELQAEVTIAADQLTQELGRTPTARELAAELDVEVTDITTARVAAEVYNTRSLDMPVHDFHGEPAGDTVADTLCCEENRYDLAEDTITVAPLLAELDDAERRLLVWRFYDSLSQSAIARRLGVSQMTVSRMLSRLLGRLHDQAVAEPVAA</sequence>
<dbReference type="CDD" id="cd06171">
    <property type="entry name" value="Sigma70_r4"/>
    <property type="match status" value="1"/>
</dbReference>
<keyword evidence="4" id="KW-0804">Transcription</keyword>
<dbReference type="InterPro" id="IPR036388">
    <property type="entry name" value="WH-like_DNA-bd_sf"/>
</dbReference>
<dbReference type="NCBIfam" id="TIGR02937">
    <property type="entry name" value="sigma70-ECF"/>
    <property type="match status" value="1"/>
</dbReference>
<dbReference type="InterPro" id="IPR013325">
    <property type="entry name" value="RNA_pol_sigma_r2"/>
</dbReference>
<feature type="compositionally biased region" description="Polar residues" evidence="5">
    <location>
        <begin position="1"/>
        <end position="10"/>
    </location>
</feature>
<dbReference type="PANTHER" id="PTHR30385:SF4">
    <property type="entry name" value="RNA POLYMERASE SIGMA-E FACTOR"/>
    <property type="match status" value="1"/>
</dbReference>
<evidence type="ECO:0000259" key="7">
    <source>
        <dbReference type="Pfam" id="PF04542"/>
    </source>
</evidence>
<feature type="domain" description="RNA polymerase sigma-70 region 2" evidence="7">
    <location>
        <begin position="50"/>
        <end position="118"/>
    </location>
</feature>
<evidence type="ECO:0000256" key="5">
    <source>
        <dbReference type="SAM" id="MobiDB-lite"/>
    </source>
</evidence>
<dbReference type="SUPFAM" id="SSF88946">
    <property type="entry name" value="Sigma2 domain of RNA polymerase sigma factors"/>
    <property type="match status" value="1"/>
</dbReference>
<dbReference type="InterPro" id="IPR014322">
    <property type="entry name" value="RNA_pol_sigma-B/F/G"/>
</dbReference>
<gene>
    <name evidence="9" type="ORF">ACFYTF_24130</name>
</gene>
<dbReference type="InterPro" id="IPR007630">
    <property type="entry name" value="RNA_pol_sigma70_r4"/>
</dbReference>